<dbReference type="Proteomes" id="UP001216253">
    <property type="component" value="Unassembled WGS sequence"/>
</dbReference>
<evidence type="ECO:0000313" key="2">
    <source>
        <dbReference type="EMBL" id="MDE8651352.1"/>
    </source>
</evidence>
<keyword evidence="3" id="KW-1185">Reference proteome</keyword>
<feature type="transmembrane region" description="Helical" evidence="1">
    <location>
        <begin position="6"/>
        <end position="27"/>
    </location>
</feature>
<gene>
    <name evidence="2" type="ORF">PYV00_06410</name>
</gene>
<evidence type="ECO:0000313" key="3">
    <source>
        <dbReference type="Proteomes" id="UP001216253"/>
    </source>
</evidence>
<proteinExistence type="predicted"/>
<name>A0ABT5WMS1_9SPHN</name>
<accession>A0ABT5WMS1</accession>
<evidence type="ECO:0000256" key="1">
    <source>
        <dbReference type="SAM" id="Phobius"/>
    </source>
</evidence>
<keyword evidence="1" id="KW-0472">Membrane</keyword>
<protein>
    <submittedName>
        <fullName evidence="2">Uncharacterized protein</fullName>
    </submittedName>
</protein>
<reference evidence="2 3" key="1">
    <citation type="submission" date="2023-03" db="EMBL/GenBank/DDBJ databases">
        <title>NovoSphingobium album sp. nov. isolated from polycyclic aromatic hydrocarbons- and heavy-metal polluted soil.</title>
        <authorList>
            <person name="Liu Z."/>
            <person name="Wang K."/>
        </authorList>
    </citation>
    <scope>NUCLEOTIDE SEQUENCE [LARGE SCALE GENOMIC DNA]</scope>
    <source>
        <strain evidence="2 3">H3SJ31-1</strain>
    </source>
</reference>
<keyword evidence="1" id="KW-1133">Transmembrane helix</keyword>
<comment type="caution">
    <text evidence="2">The sequence shown here is derived from an EMBL/GenBank/DDBJ whole genome shotgun (WGS) entry which is preliminary data.</text>
</comment>
<organism evidence="2 3">
    <name type="scientific">Novosphingobium album</name>
    <name type="common">ex Liu et al. 2023</name>
    <dbReference type="NCBI Taxonomy" id="3031130"/>
    <lineage>
        <taxon>Bacteria</taxon>
        <taxon>Pseudomonadati</taxon>
        <taxon>Pseudomonadota</taxon>
        <taxon>Alphaproteobacteria</taxon>
        <taxon>Sphingomonadales</taxon>
        <taxon>Sphingomonadaceae</taxon>
        <taxon>Novosphingobium</taxon>
    </lineage>
</organism>
<dbReference type="RefSeq" id="WP_275227451.1">
    <property type="nucleotide sequence ID" value="NZ_JARESE010000015.1"/>
</dbReference>
<sequence length="118" mass="12784">MSKFKLGVGAVLIAWIGILGLAFHFLFHTTPPLSPDHDVALHDDAEDFAAGSLGSERRAELLADTRIYVAQHKDAAPAMAQGKELAPPDFLNQQLAAHNLKWRVSAVHGLDADIYDVS</sequence>
<dbReference type="EMBL" id="JARESE010000015">
    <property type="protein sequence ID" value="MDE8651352.1"/>
    <property type="molecule type" value="Genomic_DNA"/>
</dbReference>
<keyword evidence="1" id="KW-0812">Transmembrane</keyword>